<reference evidence="2" key="5">
    <citation type="journal article" date="2002" name="Nature">
        <title>Analysis of the mouse transcriptome based on functional annotation of 60,770 full-length cDNAs.</title>
        <authorList>
            <consortium name="The FANTOM Consortium and the RIKEN Genome Exploration Research Group Phase I and II Team"/>
        </authorList>
    </citation>
    <scope>NUCLEOTIDE SEQUENCE</scope>
    <source>
        <strain evidence="2">C57BL/6J</strain>
        <tissue evidence="2">Cortex</tissue>
    </source>
</reference>
<reference evidence="2" key="6">
    <citation type="submission" date="2002-04" db="EMBL/GenBank/DDBJ databases">
        <authorList>
            <person name="Adachi J."/>
            <person name="Aizawa K."/>
            <person name="Akimura T."/>
            <person name="Arakawa T."/>
            <person name="Bono H."/>
            <person name="Carninci P."/>
            <person name="Fukuda S."/>
            <person name="Furuno M."/>
            <person name="Hanagaki T."/>
            <person name="Hara A."/>
            <person name="Hashizume W."/>
            <person name="Hayashida K."/>
            <person name="Hayatsu N."/>
            <person name="Hiramoto K."/>
            <person name="Hiraoka T."/>
            <person name="Hirozane T."/>
            <person name="Hori F."/>
            <person name="Imotani K."/>
            <person name="Ishii Y."/>
            <person name="Itoh M."/>
            <person name="Kagawa I."/>
            <person name="Kasukawa T."/>
            <person name="Katoh H."/>
            <person name="Kawai J."/>
            <person name="Kojima Y."/>
            <person name="Kondo S."/>
            <person name="Konno H."/>
            <person name="Kouda M."/>
            <person name="Koya S."/>
            <person name="Kurihara C."/>
            <person name="Matsuyama T."/>
            <person name="Miyazaki A."/>
            <person name="Murata M."/>
            <person name="Nakamura M."/>
            <person name="Nishi K."/>
            <person name="Nomura K."/>
            <person name="Numazaki R."/>
            <person name="Ohno M."/>
            <person name="Ohsato N."/>
            <person name="Okazaki Y."/>
            <person name="Saito R."/>
            <person name="Saitoh H."/>
            <person name="Sakai C."/>
            <person name="Sakai K."/>
            <person name="Sakazume N."/>
            <person name="Sano H."/>
            <person name="Sasaki D."/>
            <person name="Shibata K."/>
            <person name="Shinagawa A."/>
            <person name="Shiraki T."/>
            <person name="Sogabe Y."/>
            <person name="Tagami M."/>
            <person name="Tagawa A."/>
            <person name="Takahashi F."/>
            <person name="Takaku-Akahira S."/>
            <person name="Takeda Y."/>
            <person name="Tanaka T."/>
            <person name="Tomaru A."/>
            <person name="Toya T."/>
            <person name="Yasunishi A."/>
            <person name="Muramatsu M."/>
            <person name="Hayashizaki Y."/>
        </authorList>
    </citation>
    <scope>NUCLEOTIDE SEQUENCE</scope>
    <source>
        <strain evidence="2">C57BL/6J</strain>
        <tissue evidence="2">Cortex</tissue>
    </source>
</reference>
<proteinExistence type="evidence at transcript level"/>
<accession>Q3V2Y3</accession>
<keyword evidence="1" id="KW-0812">Transmembrane</keyword>
<name>Q3V2Y3_MOUSE</name>
<evidence type="ECO:0000256" key="1">
    <source>
        <dbReference type="SAM" id="Phobius"/>
    </source>
</evidence>
<protein>
    <submittedName>
        <fullName evidence="2">Uncharacterized protein</fullName>
    </submittedName>
</protein>
<reference evidence="2" key="7">
    <citation type="journal article" date="2005" name="Science">
        <title>The Transcriptional Landscape of the Mammalian Genome.</title>
        <authorList>
            <consortium name="The FANTOM Consortium"/>
            <consortium name="Riken Genome Exploration Research Group and Genome Science Group (Genome Network Project Core Group)"/>
        </authorList>
    </citation>
    <scope>NUCLEOTIDE SEQUENCE</scope>
    <source>
        <strain evidence="2">C57BL/6J</strain>
        <tissue evidence="2">Cortex</tissue>
    </source>
</reference>
<feature type="transmembrane region" description="Helical" evidence="1">
    <location>
        <begin position="6"/>
        <end position="26"/>
    </location>
</feature>
<keyword evidence="1" id="KW-1133">Transmembrane helix</keyword>
<reference evidence="2" key="2">
    <citation type="journal article" date="2000" name="Genome Res.">
        <title>Normalization and subtraction of cap-trapper-selected cDNAs to prepare full-length cDNA libraries for rapid discovery of new genes.</title>
        <authorList>
            <person name="Carninci P."/>
            <person name="Shibata Y."/>
            <person name="Hayatsu N."/>
            <person name="Sugahara Y."/>
            <person name="Shibata K."/>
            <person name="Itoh M."/>
            <person name="Konno H."/>
            <person name="Okazaki Y."/>
            <person name="Muramatsu M."/>
            <person name="Hayashizaki Y."/>
        </authorList>
    </citation>
    <scope>NUCLEOTIDE SEQUENCE</scope>
    <source>
        <strain evidence="2">C57BL/6J</strain>
        <tissue evidence="2">Cortex</tissue>
    </source>
</reference>
<dbReference type="EMBL" id="AK080654">
    <property type="protein sequence ID" value="BAE43372.1"/>
    <property type="molecule type" value="mRNA"/>
</dbReference>
<reference evidence="2" key="3">
    <citation type="journal article" date="2000" name="Genome Res.">
        <title>RIKEN integrated sequence analysis (RISA) system--384-format sequencing pipeline with 384 multicapillary sequencer.</title>
        <authorList>
            <person name="Shibata K."/>
            <person name="Itoh M."/>
            <person name="Aizawa K."/>
            <person name="Nagaoka S."/>
            <person name="Sasaki N."/>
            <person name="Carninci P."/>
            <person name="Konno H."/>
            <person name="Akiyama J."/>
            <person name="Nishi K."/>
            <person name="Kitsunai T."/>
            <person name="Tashiro H."/>
            <person name="Itoh M."/>
            <person name="Sumi N."/>
            <person name="Ishii Y."/>
            <person name="Nakamura S."/>
            <person name="Hazama M."/>
            <person name="Nishine T."/>
            <person name="Harada A."/>
            <person name="Yamamoto R."/>
            <person name="Matsumoto H."/>
            <person name="Sakaguchi S."/>
            <person name="Ikegami T."/>
            <person name="Kashiwagi K."/>
            <person name="Fujiwake S."/>
            <person name="Inoue K."/>
            <person name="Togawa Y."/>
            <person name="Izawa M."/>
            <person name="Ohara E."/>
            <person name="Watahiki M."/>
            <person name="Yoneda Y."/>
            <person name="Ishikawa T."/>
            <person name="Ozawa K."/>
            <person name="Tanaka T."/>
            <person name="Matsuura S."/>
            <person name="Kawai J."/>
            <person name="Okazaki Y."/>
            <person name="Muramatsu M."/>
            <person name="Inoue Y."/>
            <person name="Kira A."/>
            <person name="Hayashizaki Y."/>
        </authorList>
    </citation>
    <scope>NUCLEOTIDE SEQUENCE</scope>
    <source>
        <strain evidence="2">C57BL/6J</strain>
        <tissue evidence="2">Cortex</tissue>
    </source>
</reference>
<organism evidence="2">
    <name type="scientific">Mus musculus</name>
    <name type="common">Mouse</name>
    <dbReference type="NCBI Taxonomy" id="10090"/>
    <lineage>
        <taxon>Eukaryota</taxon>
        <taxon>Metazoa</taxon>
        <taxon>Chordata</taxon>
        <taxon>Craniata</taxon>
        <taxon>Vertebrata</taxon>
        <taxon>Euteleostomi</taxon>
        <taxon>Mammalia</taxon>
        <taxon>Eutheria</taxon>
        <taxon>Euarchontoglires</taxon>
        <taxon>Glires</taxon>
        <taxon>Rodentia</taxon>
        <taxon>Myomorpha</taxon>
        <taxon>Muroidea</taxon>
        <taxon>Muridae</taxon>
        <taxon>Murinae</taxon>
        <taxon>Mus</taxon>
        <taxon>Mus</taxon>
    </lineage>
</organism>
<reference evidence="2" key="1">
    <citation type="journal article" date="1999" name="Methods Enzymol.">
        <title>High-efficiency full-length cDNA cloning.</title>
        <authorList>
            <person name="Carninci P."/>
            <person name="Hayashizaki Y."/>
        </authorList>
    </citation>
    <scope>NUCLEOTIDE SEQUENCE</scope>
    <source>
        <strain evidence="2">C57BL/6J</strain>
        <tissue evidence="2">Cortex</tissue>
    </source>
</reference>
<sequence length="27" mass="3631">MCHYYYYYYYYYCVLLNLVFILVWVLF</sequence>
<evidence type="ECO:0000313" key="2">
    <source>
        <dbReference type="EMBL" id="BAE43372.1"/>
    </source>
</evidence>
<reference evidence="2" key="4">
    <citation type="journal article" date="2001" name="Nature">
        <title>Functional annotation of a full-length mouse cDNA collection.</title>
        <authorList>
            <consortium name="The RIKEN Genome Exploration Research Group Phase II Team and the FANTOM Consortium"/>
        </authorList>
    </citation>
    <scope>NUCLEOTIDE SEQUENCE</scope>
    <source>
        <strain evidence="2">C57BL/6J</strain>
        <tissue evidence="2">Cortex</tissue>
    </source>
</reference>
<keyword evidence="1" id="KW-0472">Membrane</keyword>
<reference evidence="2" key="8">
    <citation type="journal article" date="2005" name="Science">
        <title>Antisense Transcription in the Mammalian Transcriptome.</title>
        <authorList>
            <consortium name="RIKEN Genome Exploration Research Group and Genome Science Group (Genome Network Project Core Group) and the FANTOM Consortium"/>
        </authorList>
    </citation>
    <scope>NUCLEOTIDE SEQUENCE</scope>
    <source>
        <strain evidence="2">C57BL/6J</strain>
        <tissue evidence="2">Cortex</tissue>
    </source>
</reference>
<dbReference type="AlphaFoldDB" id="Q3V2Y3"/>